<name>A0A098B7J8_DESHA</name>
<feature type="transmembrane region" description="Helical" evidence="4">
    <location>
        <begin position="76"/>
        <end position="96"/>
    </location>
</feature>
<dbReference type="PATRIC" id="fig|49338.4.peg.4795"/>
<dbReference type="AlphaFoldDB" id="A0A098B7J8"/>
<dbReference type="PANTHER" id="PTHR32089">
    <property type="entry name" value="METHYL-ACCEPTING CHEMOTAXIS PROTEIN MCPB"/>
    <property type="match status" value="1"/>
</dbReference>
<feature type="transmembrane region" description="Helical" evidence="4">
    <location>
        <begin position="378"/>
        <end position="397"/>
    </location>
</feature>
<dbReference type="EMBL" id="LK996017">
    <property type="protein sequence ID" value="CDX04342.1"/>
    <property type="molecule type" value="Genomic_DNA"/>
</dbReference>
<dbReference type="GO" id="GO:0016020">
    <property type="term" value="C:membrane"/>
    <property type="evidence" value="ECO:0007669"/>
    <property type="project" value="InterPro"/>
</dbReference>
<keyword evidence="3" id="KW-0175">Coiled coil</keyword>
<dbReference type="GO" id="GO:0007165">
    <property type="term" value="P:signal transduction"/>
    <property type="evidence" value="ECO:0007669"/>
    <property type="project" value="UniProtKB-KW"/>
</dbReference>
<dbReference type="InterPro" id="IPR004089">
    <property type="entry name" value="MCPsignal_dom"/>
</dbReference>
<evidence type="ECO:0000256" key="4">
    <source>
        <dbReference type="SAM" id="Phobius"/>
    </source>
</evidence>
<evidence type="ECO:0000313" key="6">
    <source>
        <dbReference type="EMBL" id="CDX04342.1"/>
    </source>
</evidence>
<sequence>MKLKKYFIVPMGRSLKRLFSKIKNILFSIKDARFISRIKGFKVKDLLIRIKGIQPGDVLSGVKGINLDDLKIHNKLILMVLLTVLIPLMVLSIIFMNSASNKIKEQVLNANELYTTLTKERMDEYFYNREADARILANSKVVTEGIAKLNSFDNTKLEEEMIAESFKEFLDVAMESHDYTDIVITNKYGEIVFCNEYEENDMAPLMVAGDFKEKAMQGEQNWSKIFRNTYIDDNLIVLATPVYSNADGTEPIGALSIILNQSKINSIVQNGIDKLGISAESYLIDSKGLLLTNTMKDQAAAHIPLKDSVETYAVDILAEPITKKDIEFNKTSNYKNYAGDLVIGTLSITKIGDYFAGLVIEVEENEAYGSIEELKTSLLIIVAVILLIAIMFAVIIAQSITKPIREVIGVTNEIANYNLTNFGIKKVANKETKAHGRKTENQNKLTIKDGETAELSKIEKPVNAEEIIRKDEIGDLERSILKIRDNLKNIIQEVESSAREVAASSQELNLNAQQASQSIEQVVENISDINKRSLEQAQAVRESSEKSQELSNIIMKDIKNLEEMTKATDGVNQLVDSGLIIIKSLSNITSESSEANSEVYSSIIKSTENSQKIEGASKLITGIAEQTNLLALNAAIEAARAGQHGRGFGVVAEEIRKLAEQSKESTRIIDKIVNELKKNNTDTVQTMEKLVKINGEQVGSVRVTQDKYLEIAKAIKIVEEKVKTLNRSSLEMDGMRLEVEERLQRSVGMTEENSAVISKVSESMEEQAASIQEITSASEMLDECAQHLQVLVSHFKIEDPIADAN</sequence>
<dbReference type="Pfam" id="PF00015">
    <property type="entry name" value="MCPsignal"/>
    <property type="match status" value="1"/>
</dbReference>
<keyword evidence="4" id="KW-0812">Transmembrane</keyword>
<evidence type="ECO:0000256" key="2">
    <source>
        <dbReference type="PROSITE-ProRule" id="PRU00284"/>
    </source>
</evidence>
<dbReference type="PANTHER" id="PTHR32089:SF112">
    <property type="entry name" value="LYSOZYME-LIKE PROTEIN-RELATED"/>
    <property type="match status" value="1"/>
</dbReference>
<accession>A0A098B7J8</accession>
<organism evidence="6">
    <name type="scientific">Desulfitobacterium hafniense</name>
    <name type="common">Desulfitobacterium frappieri</name>
    <dbReference type="NCBI Taxonomy" id="49338"/>
    <lineage>
        <taxon>Bacteria</taxon>
        <taxon>Bacillati</taxon>
        <taxon>Bacillota</taxon>
        <taxon>Clostridia</taxon>
        <taxon>Eubacteriales</taxon>
        <taxon>Desulfitobacteriaceae</taxon>
        <taxon>Desulfitobacterium</taxon>
    </lineage>
</organism>
<dbReference type="Gene3D" id="1.10.287.950">
    <property type="entry name" value="Methyl-accepting chemotaxis protein"/>
    <property type="match status" value="1"/>
</dbReference>
<proteinExistence type="predicted"/>
<evidence type="ECO:0000259" key="5">
    <source>
        <dbReference type="PROSITE" id="PS50111"/>
    </source>
</evidence>
<dbReference type="PROSITE" id="PS50111">
    <property type="entry name" value="CHEMOTAXIS_TRANSDUC_2"/>
    <property type="match status" value="1"/>
</dbReference>
<keyword evidence="4" id="KW-1133">Transmembrane helix</keyword>
<feature type="coiled-coil region" evidence="3">
    <location>
        <begin position="473"/>
        <end position="532"/>
    </location>
</feature>
<protein>
    <submittedName>
        <fullName evidence="6">Methyl-accepting chemotaxis protein signaling domain protein</fullName>
    </submittedName>
</protein>
<keyword evidence="1 2" id="KW-0807">Transducer</keyword>
<gene>
    <name evidence="6" type="ORF">DPCES_4456</name>
</gene>
<keyword evidence="4" id="KW-0472">Membrane</keyword>
<dbReference type="SUPFAM" id="SSF58104">
    <property type="entry name" value="Methyl-accepting chemotaxis protein (MCP) signaling domain"/>
    <property type="match status" value="1"/>
</dbReference>
<reference evidence="6" key="1">
    <citation type="submission" date="2014-07" db="EMBL/GenBank/DDBJ databases">
        <authorList>
            <person name="Hornung V.Bastian."/>
        </authorList>
    </citation>
    <scope>NUCLEOTIDE SEQUENCE</scope>
    <source>
        <strain evidence="6">PCE-S</strain>
    </source>
</reference>
<evidence type="ECO:0000256" key="1">
    <source>
        <dbReference type="ARBA" id="ARBA00023224"/>
    </source>
</evidence>
<dbReference type="Gene3D" id="6.10.340.10">
    <property type="match status" value="1"/>
</dbReference>
<dbReference type="SMART" id="SM00283">
    <property type="entry name" value="MA"/>
    <property type="match status" value="1"/>
</dbReference>
<evidence type="ECO:0000256" key="3">
    <source>
        <dbReference type="SAM" id="Coils"/>
    </source>
</evidence>
<feature type="domain" description="Methyl-accepting transducer" evidence="5">
    <location>
        <begin position="511"/>
        <end position="782"/>
    </location>
</feature>